<proteinExistence type="predicted"/>
<dbReference type="InParanoid" id="A0A165HYB1"/>
<reference evidence="2 3" key="1">
    <citation type="journal article" date="2016" name="Mol. Biol. Evol.">
        <title>Comparative Genomics of Early-Diverging Mushroom-Forming Fungi Provides Insights into the Origins of Lignocellulose Decay Capabilities.</title>
        <authorList>
            <person name="Nagy L.G."/>
            <person name="Riley R."/>
            <person name="Tritt A."/>
            <person name="Adam C."/>
            <person name="Daum C."/>
            <person name="Floudas D."/>
            <person name="Sun H."/>
            <person name="Yadav J.S."/>
            <person name="Pangilinan J."/>
            <person name="Larsson K.H."/>
            <person name="Matsuura K."/>
            <person name="Barry K."/>
            <person name="Labutti K."/>
            <person name="Kuo R."/>
            <person name="Ohm R.A."/>
            <person name="Bhattacharya S.S."/>
            <person name="Shirouzu T."/>
            <person name="Yoshinaga Y."/>
            <person name="Martin F.M."/>
            <person name="Grigoriev I.V."/>
            <person name="Hibbett D.S."/>
        </authorList>
    </citation>
    <scope>NUCLEOTIDE SEQUENCE [LARGE SCALE GENOMIC DNA]</scope>
    <source>
        <strain evidence="2 3">HHB12733</strain>
    </source>
</reference>
<protein>
    <submittedName>
        <fullName evidence="2">Uncharacterized protein</fullName>
    </submittedName>
</protein>
<dbReference type="Proteomes" id="UP000076842">
    <property type="component" value="Unassembled WGS sequence"/>
</dbReference>
<dbReference type="EMBL" id="KV423936">
    <property type="protein sequence ID" value="KZT59904.1"/>
    <property type="molecule type" value="Genomic_DNA"/>
</dbReference>
<dbReference type="STRING" id="1353952.A0A165HYB1"/>
<name>A0A165HYB1_9BASI</name>
<evidence type="ECO:0000313" key="3">
    <source>
        <dbReference type="Proteomes" id="UP000076842"/>
    </source>
</evidence>
<sequence>MFYAWLKFTILRYRYGQARDESSRLFGISLYQTKHVELRPEGRRPFQAQTLFANSSIRYPHTPYLSQVPCSWGAVFFPEHWREFHAYLSLRLSDRGRALPPDIVPDIRSNKWSHSWKRYFIEMTYLRGYVMLYPNYDHFVSLSTNHLELGAHAHEIPERILAKKKAQFQVPLMGVDPSDYGVNLLDLPQGTLPAWQDLPIVDLWGNLASLELLKWRGAYRHEEVTDCAKLLPLGEPSTYDAAELLCFYDEDHEEEEDDELGEEESPDLA</sequence>
<keyword evidence="3" id="KW-1185">Reference proteome</keyword>
<accession>A0A165HYB1</accession>
<dbReference type="PANTHER" id="PTHR33604">
    <property type="entry name" value="OSJNBA0004B13.7 PROTEIN"/>
    <property type="match status" value="1"/>
</dbReference>
<evidence type="ECO:0000313" key="2">
    <source>
        <dbReference type="EMBL" id="KZT59904.1"/>
    </source>
</evidence>
<dbReference type="OrthoDB" id="2020070at2759"/>
<evidence type="ECO:0000256" key="1">
    <source>
        <dbReference type="SAM" id="MobiDB-lite"/>
    </source>
</evidence>
<organism evidence="2 3">
    <name type="scientific">Calocera cornea HHB12733</name>
    <dbReference type="NCBI Taxonomy" id="1353952"/>
    <lineage>
        <taxon>Eukaryota</taxon>
        <taxon>Fungi</taxon>
        <taxon>Dikarya</taxon>
        <taxon>Basidiomycota</taxon>
        <taxon>Agaricomycotina</taxon>
        <taxon>Dacrymycetes</taxon>
        <taxon>Dacrymycetales</taxon>
        <taxon>Dacrymycetaceae</taxon>
        <taxon>Calocera</taxon>
    </lineage>
</organism>
<dbReference type="PANTHER" id="PTHR33604:SF3">
    <property type="entry name" value="OSJNBA0004B13.7 PROTEIN"/>
    <property type="match status" value="1"/>
</dbReference>
<dbReference type="AlphaFoldDB" id="A0A165HYB1"/>
<feature type="region of interest" description="Disordered" evidence="1">
    <location>
        <begin position="250"/>
        <end position="269"/>
    </location>
</feature>
<gene>
    <name evidence="2" type="ORF">CALCODRAFT_493177</name>
</gene>